<evidence type="ECO:0000256" key="3">
    <source>
        <dbReference type="PIRSR" id="PIRSR603782-2"/>
    </source>
</evidence>
<keyword evidence="2" id="KW-0479">Metal-binding</keyword>
<dbReference type="AlphaFoldDB" id="A0A918BXM2"/>
<feature type="binding site" evidence="2">
    <location>
        <position position="76"/>
    </location>
    <ligand>
        <name>Cu cation</name>
        <dbReference type="ChEBI" id="CHEBI:23378"/>
    </ligand>
</feature>
<dbReference type="CDD" id="cd02968">
    <property type="entry name" value="SCO"/>
    <property type="match status" value="1"/>
</dbReference>
<dbReference type="GO" id="GO:0046872">
    <property type="term" value="F:metal ion binding"/>
    <property type="evidence" value="ECO:0007669"/>
    <property type="project" value="UniProtKB-KW"/>
</dbReference>
<dbReference type="InterPro" id="IPR036249">
    <property type="entry name" value="Thioredoxin-like_sf"/>
</dbReference>
<dbReference type="RefSeq" id="WP_189087895.1">
    <property type="nucleotide sequence ID" value="NZ_BMQL01000001.1"/>
</dbReference>
<proteinExistence type="inferred from homology"/>
<dbReference type="InterPro" id="IPR003782">
    <property type="entry name" value="SCO1/SenC"/>
</dbReference>
<dbReference type="EMBL" id="BMQL01000001">
    <property type="protein sequence ID" value="GGQ95596.1"/>
    <property type="molecule type" value="Genomic_DNA"/>
</dbReference>
<feature type="disulfide bond" description="Redox-active" evidence="3">
    <location>
        <begin position="72"/>
        <end position="76"/>
    </location>
</feature>
<feature type="binding site" evidence="2">
    <location>
        <position position="158"/>
    </location>
    <ligand>
        <name>Cu cation</name>
        <dbReference type="ChEBI" id="CHEBI:23378"/>
    </ligand>
</feature>
<feature type="binding site" evidence="2">
    <location>
        <position position="72"/>
    </location>
    <ligand>
        <name>Cu cation</name>
        <dbReference type="ChEBI" id="CHEBI:23378"/>
    </ligand>
</feature>
<dbReference type="PANTHER" id="PTHR12151:SF25">
    <property type="entry name" value="LINALOOL DEHYDRATASE_ISOMERASE DOMAIN-CONTAINING PROTEIN"/>
    <property type="match status" value="1"/>
</dbReference>
<dbReference type="Proteomes" id="UP000603865">
    <property type="component" value="Unassembled WGS sequence"/>
</dbReference>
<keyword evidence="5" id="KW-1185">Reference proteome</keyword>
<keyword evidence="2" id="KW-0186">Copper</keyword>
<dbReference type="Pfam" id="PF02630">
    <property type="entry name" value="SCO1-SenC"/>
    <property type="match status" value="1"/>
</dbReference>
<evidence type="ECO:0000313" key="4">
    <source>
        <dbReference type="EMBL" id="GGQ95596.1"/>
    </source>
</evidence>
<dbReference type="Gene3D" id="3.40.30.10">
    <property type="entry name" value="Glutaredoxin"/>
    <property type="match status" value="1"/>
</dbReference>
<accession>A0A918BXM2</accession>
<comment type="caution">
    <text evidence="4">The sequence shown here is derived from an EMBL/GenBank/DDBJ whole genome shotgun (WGS) entry which is preliminary data.</text>
</comment>
<protein>
    <submittedName>
        <fullName evidence="4">Electron transporter</fullName>
    </submittedName>
</protein>
<sequence length="194" mass="20781">MKALTALLLTLAAIMGGVLAYRTYAPAALHGTALDTPHPLSRVELLRDDGDRINLADSGGKRRLIFFGYTKCPDICPATLGVLARAWDTLNADQQAKLEVQLISVDPAFDRPAVLRRYLDAFSSSFRGFTGTLADIGAAEKSLYVYAAGGTTPGTLIHGDGVALVDEQSRFVRVYDNAAVTQGELTADLPKLLQ</sequence>
<organism evidence="4 5">
    <name type="scientific">Deinococcus ruber</name>
    <dbReference type="NCBI Taxonomy" id="1848197"/>
    <lineage>
        <taxon>Bacteria</taxon>
        <taxon>Thermotogati</taxon>
        <taxon>Deinococcota</taxon>
        <taxon>Deinococci</taxon>
        <taxon>Deinococcales</taxon>
        <taxon>Deinococcaceae</taxon>
        <taxon>Deinococcus</taxon>
    </lineage>
</organism>
<comment type="similarity">
    <text evidence="1">Belongs to the SCO1/2 family.</text>
</comment>
<reference evidence="4" key="1">
    <citation type="journal article" date="2014" name="Int. J. Syst. Evol. Microbiol.">
        <title>Complete genome sequence of Corynebacterium casei LMG S-19264T (=DSM 44701T), isolated from a smear-ripened cheese.</title>
        <authorList>
            <consortium name="US DOE Joint Genome Institute (JGI-PGF)"/>
            <person name="Walter F."/>
            <person name="Albersmeier A."/>
            <person name="Kalinowski J."/>
            <person name="Ruckert C."/>
        </authorList>
    </citation>
    <scope>NUCLEOTIDE SEQUENCE</scope>
    <source>
        <strain evidence="4">JCM 31311</strain>
    </source>
</reference>
<evidence type="ECO:0000256" key="1">
    <source>
        <dbReference type="ARBA" id="ARBA00010996"/>
    </source>
</evidence>
<evidence type="ECO:0000256" key="2">
    <source>
        <dbReference type="PIRSR" id="PIRSR603782-1"/>
    </source>
</evidence>
<evidence type="ECO:0000313" key="5">
    <source>
        <dbReference type="Proteomes" id="UP000603865"/>
    </source>
</evidence>
<dbReference type="SUPFAM" id="SSF52833">
    <property type="entry name" value="Thioredoxin-like"/>
    <property type="match status" value="1"/>
</dbReference>
<dbReference type="PANTHER" id="PTHR12151">
    <property type="entry name" value="ELECTRON TRANSPORT PROTIN SCO1/SENC FAMILY MEMBER"/>
    <property type="match status" value="1"/>
</dbReference>
<gene>
    <name evidence="4" type="ORF">GCM10008957_05140</name>
</gene>
<reference evidence="4" key="2">
    <citation type="submission" date="2020-09" db="EMBL/GenBank/DDBJ databases">
        <authorList>
            <person name="Sun Q."/>
            <person name="Ohkuma M."/>
        </authorList>
    </citation>
    <scope>NUCLEOTIDE SEQUENCE</scope>
    <source>
        <strain evidence="4">JCM 31311</strain>
    </source>
</reference>
<keyword evidence="3" id="KW-1015">Disulfide bond</keyword>
<name>A0A918BXM2_9DEIO</name>